<evidence type="ECO:0000256" key="4">
    <source>
        <dbReference type="SAM" id="Phobius"/>
    </source>
</evidence>
<evidence type="ECO:0000256" key="2">
    <source>
        <dbReference type="ARBA" id="ARBA00023136"/>
    </source>
</evidence>
<organism evidence="5 6">
    <name type="scientific">Dactylosporangium sucinum</name>
    <dbReference type="NCBI Taxonomy" id="1424081"/>
    <lineage>
        <taxon>Bacteria</taxon>
        <taxon>Bacillati</taxon>
        <taxon>Actinomycetota</taxon>
        <taxon>Actinomycetes</taxon>
        <taxon>Micromonosporales</taxon>
        <taxon>Micromonosporaceae</taxon>
        <taxon>Dactylosporangium</taxon>
    </lineage>
</organism>
<keyword evidence="4" id="KW-1133">Transmembrane helix</keyword>
<sequence length="267" mass="28967">MPAPENRTLKLVQGGAAGSEPPPRSVRRRAATRRTPRRRDPITAVLERLDEQPVLSGEEAVALVEEPEAPAEPETAAPERTRRVTRRPRPRTARRPAPAARRRTRFTRPALGTVVLAVLMCAALAAGSVFGSRWYDDRMLARAHQQALAAAKQTTVNFVSVSASSVDRDLQRIADGATGDFHDEFARGRAQVRAAIVENNVESSGSVLRAALVSGDRHSAVVLVAVDATVRNTKAPDGRASHYRIQVDVTHDAGSGRWLVSRLQFVG</sequence>
<dbReference type="PANTHER" id="PTHR37042:SF4">
    <property type="entry name" value="OUTER MEMBRANE PROTEIN RV1973"/>
    <property type="match status" value="1"/>
</dbReference>
<feature type="compositionally biased region" description="Basic residues" evidence="3">
    <location>
        <begin position="83"/>
        <end position="102"/>
    </location>
</feature>
<keyword evidence="2 4" id="KW-0472">Membrane</keyword>
<comment type="subcellular location">
    <subcellularLocation>
        <location evidence="1">Membrane</location>
    </subcellularLocation>
</comment>
<keyword evidence="6" id="KW-1185">Reference proteome</keyword>
<evidence type="ECO:0000256" key="3">
    <source>
        <dbReference type="SAM" id="MobiDB-lite"/>
    </source>
</evidence>
<evidence type="ECO:0000256" key="1">
    <source>
        <dbReference type="ARBA" id="ARBA00004370"/>
    </source>
</evidence>
<feature type="region of interest" description="Disordered" evidence="3">
    <location>
        <begin position="1"/>
        <end position="102"/>
    </location>
</feature>
<evidence type="ECO:0000313" key="5">
    <source>
        <dbReference type="EMBL" id="GGM78536.1"/>
    </source>
</evidence>
<dbReference type="RefSeq" id="WP_190256676.1">
    <property type="nucleotide sequence ID" value="NZ_BMPI01000078.1"/>
</dbReference>
<reference evidence="5" key="1">
    <citation type="journal article" date="2014" name="Int. J. Syst. Evol. Microbiol.">
        <title>Complete genome sequence of Corynebacterium casei LMG S-19264T (=DSM 44701T), isolated from a smear-ripened cheese.</title>
        <authorList>
            <consortium name="US DOE Joint Genome Institute (JGI-PGF)"/>
            <person name="Walter F."/>
            <person name="Albersmeier A."/>
            <person name="Kalinowski J."/>
            <person name="Ruckert C."/>
        </authorList>
    </citation>
    <scope>NUCLEOTIDE SEQUENCE</scope>
    <source>
        <strain evidence="5">JCM 19831</strain>
    </source>
</reference>
<dbReference type="Proteomes" id="UP000642070">
    <property type="component" value="Unassembled WGS sequence"/>
</dbReference>
<dbReference type="GO" id="GO:0016020">
    <property type="term" value="C:membrane"/>
    <property type="evidence" value="ECO:0007669"/>
    <property type="project" value="UniProtKB-SubCell"/>
</dbReference>
<reference evidence="5" key="2">
    <citation type="submission" date="2020-09" db="EMBL/GenBank/DDBJ databases">
        <authorList>
            <person name="Sun Q."/>
            <person name="Ohkuma M."/>
        </authorList>
    </citation>
    <scope>NUCLEOTIDE SEQUENCE</scope>
    <source>
        <strain evidence="5">JCM 19831</strain>
    </source>
</reference>
<dbReference type="EMBL" id="BMPI01000078">
    <property type="protein sequence ID" value="GGM78536.1"/>
    <property type="molecule type" value="Genomic_DNA"/>
</dbReference>
<comment type="caution">
    <text evidence="5">The sequence shown here is derived from an EMBL/GenBank/DDBJ whole genome shotgun (WGS) entry which is preliminary data.</text>
</comment>
<keyword evidence="4" id="KW-0812">Transmembrane</keyword>
<dbReference type="AlphaFoldDB" id="A0A917UBY0"/>
<protein>
    <recommendedName>
        <fullName evidence="7">Mce-associated membrane protein</fullName>
    </recommendedName>
</protein>
<name>A0A917UBY0_9ACTN</name>
<dbReference type="PANTHER" id="PTHR37042">
    <property type="entry name" value="OUTER MEMBRANE PROTEIN RV1973"/>
    <property type="match status" value="1"/>
</dbReference>
<feature type="transmembrane region" description="Helical" evidence="4">
    <location>
        <begin position="110"/>
        <end position="135"/>
    </location>
</feature>
<evidence type="ECO:0008006" key="7">
    <source>
        <dbReference type="Google" id="ProtNLM"/>
    </source>
</evidence>
<accession>A0A917UBY0</accession>
<proteinExistence type="predicted"/>
<feature type="compositionally biased region" description="Basic residues" evidence="3">
    <location>
        <begin position="25"/>
        <end position="37"/>
    </location>
</feature>
<evidence type="ECO:0000313" key="6">
    <source>
        <dbReference type="Proteomes" id="UP000642070"/>
    </source>
</evidence>
<gene>
    <name evidence="5" type="ORF">GCM10007977_095120</name>
</gene>